<reference evidence="2" key="1">
    <citation type="submission" date="2021-07" db="EMBL/GenBank/DDBJ databases">
        <title>Candidatus Kaistella beijingensis sp. nov. isolated from a municipal wastewater treatment plant is involved in sludge foaming.</title>
        <authorList>
            <person name="Song Y."/>
            <person name="Liu S.-J."/>
        </authorList>
    </citation>
    <scope>NUCLEOTIDE SEQUENCE</scope>
    <source>
        <strain evidence="2">DSM 43998</strain>
    </source>
</reference>
<dbReference type="InterPro" id="IPR035930">
    <property type="entry name" value="FomD-like_sf"/>
</dbReference>
<dbReference type="RefSeq" id="WP_066470700.1">
    <property type="nucleotide sequence ID" value="NZ_CBCRUZ010000017.1"/>
</dbReference>
<keyword evidence="3" id="KW-1185">Reference proteome</keyword>
<dbReference type="InterPro" id="IPR007295">
    <property type="entry name" value="DUF402"/>
</dbReference>
<dbReference type="InterPro" id="IPR014465">
    <property type="entry name" value="UCP012622"/>
</dbReference>
<dbReference type="SUPFAM" id="SSF159234">
    <property type="entry name" value="FomD-like"/>
    <property type="match status" value="1"/>
</dbReference>
<gene>
    <name evidence="2" type="ORF">KV203_11340</name>
</gene>
<dbReference type="Proteomes" id="UP000887023">
    <property type="component" value="Chromosome"/>
</dbReference>
<name>A0ABX8S415_9ACTN</name>
<feature type="domain" description="DUF402" evidence="1">
    <location>
        <begin position="29"/>
        <end position="156"/>
    </location>
</feature>
<dbReference type="EMBL" id="CP079105">
    <property type="protein sequence ID" value="QXQ12565.1"/>
    <property type="molecule type" value="Genomic_DNA"/>
</dbReference>
<sequence>MTEASHIHPPKVEYFDTTAMTNTDPKGFVRAVDRYATYPWGLYLARPSDHQKFHYIESWIIPTLGIRITTFHPNPGYLPNQDHYIDIGEYTEIEPGIWRSIDHYLDVIVWTGRSTELLDADELLAAHSAGLLDTDRATGAMLRAADVIDGVAAHNYDVAAWLAGREMPISWR</sequence>
<dbReference type="Gene3D" id="2.40.380.10">
    <property type="entry name" value="FomD-like"/>
    <property type="match status" value="1"/>
</dbReference>
<organism evidence="2 3">
    <name type="scientific">Skermania pinensis</name>
    <dbReference type="NCBI Taxonomy" id="39122"/>
    <lineage>
        <taxon>Bacteria</taxon>
        <taxon>Bacillati</taxon>
        <taxon>Actinomycetota</taxon>
        <taxon>Actinomycetes</taxon>
        <taxon>Mycobacteriales</taxon>
        <taxon>Gordoniaceae</taxon>
        <taxon>Skermania</taxon>
    </lineage>
</organism>
<evidence type="ECO:0000313" key="3">
    <source>
        <dbReference type="Proteomes" id="UP000887023"/>
    </source>
</evidence>
<evidence type="ECO:0000259" key="1">
    <source>
        <dbReference type="Pfam" id="PF04167"/>
    </source>
</evidence>
<dbReference type="Pfam" id="PF04167">
    <property type="entry name" value="DUF402"/>
    <property type="match status" value="1"/>
</dbReference>
<proteinExistence type="predicted"/>
<evidence type="ECO:0000313" key="2">
    <source>
        <dbReference type="EMBL" id="QXQ12565.1"/>
    </source>
</evidence>
<protein>
    <submittedName>
        <fullName evidence="2">DUF402 domain-containing protein</fullName>
    </submittedName>
</protein>
<dbReference type="PIRSF" id="PIRSF012622">
    <property type="entry name" value="UCP012622"/>
    <property type="match status" value="1"/>
</dbReference>
<accession>A0ABX8S415</accession>